<reference evidence="1" key="1">
    <citation type="submission" date="2013-07" db="EMBL/GenBank/DDBJ databases">
        <title>The genome of Eucalyptus grandis.</title>
        <authorList>
            <person name="Schmutz J."/>
            <person name="Hayes R."/>
            <person name="Myburg A."/>
            <person name="Tuskan G."/>
            <person name="Grattapaglia D."/>
            <person name="Rokhsar D.S."/>
        </authorList>
    </citation>
    <scope>NUCLEOTIDE SEQUENCE</scope>
    <source>
        <tissue evidence="1">Leaf extractions</tissue>
    </source>
</reference>
<dbReference type="KEGG" id="egr:104443328"/>
<dbReference type="InParanoid" id="A0A059BZ43"/>
<dbReference type="InterPro" id="IPR025322">
    <property type="entry name" value="PADRE_dom"/>
</dbReference>
<dbReference type="PANTHER" id="PTHR33148">
    <property type="entry name" value="PLASTID MOVEMENT IMPAIRED PROTEIN-RELATED"/>
    <property type="match status" value="1"/>
</dbReference>
<dbReference type="STRING" id="71139.A0A059BZ43"/>
<dbReference type="Gramene" id="KCW71453">
    <property type="protein sequence ID" value="KCW71453"/>
    <property type="gene ID" value="EUGRSUZ_E00016"/>
</dbReference>
<sequence length="174" mass="18813">MGNCLSSKGFRQAEQIVEVATTASGIMQFKAPITPQCITNEFPGHAIFRSSDPFSGPLLHNEELHPGELYYLLPLQPFRGSISATSRPSYRISLDHQGMMPGKAAPEVLPRYNSAGVWKVKLLISPEQLTEILSQEAHTEALIESLRTVAKSGHVAGNGASSVADSEYCSLSQS</sequence>
<dbReference type="OMA" id="QPLIHNE"/>
<proteinExistence type="predicted"/>
<gene>
    <name evidence="1" type="ORF">EUGRSUZ_E00016</name>
</gene>
<organism evidence="1">
    <name type="scientific">Eucalyptus grandis</name>
    <name type="common">Flooded gum</name>
    <dbReference type="NCBI Taxonomy" id="71139"/>
    <lineage>
        <taxon>Eukaryota</taxon>
        <taxon>Viridiplantae</taxon>
        <taxon>Streptophyta</taxon>
        <taxon>Embryophyta</taxon>
        <taxon>Tracheophyta</taxon>
        <taxon>Spermatophyta</taxon>
        <taxon>Magnoliopsida</taxon>
        <taxon>eudicotyledons</taxon>
        <taxon>Gunneridae</taxon>
        <taxon>Pentapetalae</taxon>
        <taxon>rosids</taxon>
        <taxon>malvids</taxon>
        <taxon>Myrtales</taxon>
        <taxon>Myrtaceae</taxon>
        <taxon>Myrtoideae</taxon>
        <taxon>Eucalypteae</taxon>
        <taxon>Eucalyptus</taxon>
    </lineage>
</organism>
<accession>A0A059BZ43</accession>
<evidence type="ECO:0000313" key="1">
    <source>
        <dbReference type="EMBL" id="KCW71453.1"/>
    </source>
</evidence>
<name>A0A059BZ43_EUCGR</name>
<dbReference type="OrthoDB" id="1406886at2759"/>
<dbReference type="AlphaFoldDB" id="A0A059BZ43"/>
<dbReference type="PANTHER" id="PTHR33148:SF41">
    <property type="entry name" value="DUF4228 DOMAIN PROTEIN"/>
    <property type="match status" value="1"/>
</dbReference>
<protein>
    <recommendedName>
        <fullName evidence="2">DUF4228 domain-containing protein</fullName>
    </recommendedName>
</protein>
<dbReference type="EMBL" id="KK198757">
    <property type="protein sequence ID" value="KCW71453.1"/>
    <property type="molecule type" value="Genomic_DNA"/>
</dbReference>
<evidence type="ECO:0008006" key="2">
    <source>
        <dbReference type="Google" id="ProtNLM"/>
    </source>
</evidence>
<dbReference type="eggNOG" id="ENOG502RYHU">
    <property type="taxonomic scope" value="Eukaryota"/>
</dbReference>
<dbReference type="Pfam" id="PF14009">
    <property type="entry name" value="PADRE"/>
    <property type="match status" value="1"/>
</dbReference>